<organism evidence="3">
    <name type="scientific">uncultured Anaerotruncus sp</name>
    <dbReference type="NCBI Taxonomy" id="905011"/>
    <lineage>
        <taxon>Bacteria</taxon>
        <taxon>Bacillati</taxon>
        <taxon>Bacillota</taxon>
        <taxon>Clostridia</taxon>
        <taxon>Eubacteriales</taxon>
        <taxon>Oscillospiraceae</taxon>
        <taxon>Anaerotruncus</taxon>
        <taxon>environmental samples</taxon>
    </lineage>
</organism>
<name>A0A1C6ICU5_9FIRM</name>
<reference evidence="3" key="1">
    <citation type="submission" date="2015-09" db="EMBL/GenBank/DDBJ databases">
        <authorList>
            <consortium name="Pathogen Informatics"/>
        </authorList>
    </citation>
    <scope>NUCLEOTIDE SEQUENCE</scope>
    <source>
        <strain evidence="3">2789STDY5834896</strain>
    </source>
</reference>
<dbReference type="EMBL" id="FMHG01000001">
    <property type="protein sequence ID" value="SCJ67724.1"/>
    <property type="molecule type" value="Genomic_DNA"/>
</dbReference>
<feature type="signal peptide" evidence="1">
    <location>
        <begin position="1"/>
        <end position="19"/>
    </location>
</feature>
<dbReference type="PROSITE" id="PS51257">
    <property type="entry name" value="PROKAR_LIPOPROTEIN"/>
    <property type="match status" value="1"/>
</dbReference>
<evidence type="ECO:0000259" key="2">
    <source>
        <dbReference type="Pfam" id="PF17118"/>
    </source>
</evidence>
<accession>A0A1C6ICU5</accession>
<keyword evidence="1" id="KW-0732">Signal</keyword>
<evidence type="ECO:0000256" key="1">
    <source>
        <dbReference type="SAM" id="SignalP"/>
    </source>
</evidence>
<dbReference type="AlphaFoldDB" id="A0A1C6ICU5"/>
<feature type="chain" id="PRO_5039186001" description="DUF5105 domain-containing protein" evidence="1">
    <location>
        <begin position="20"/>
        <end position="186"/>
    </location>
</feature>
<gene>
    <name evidence="3" type="ORF">SAMEA3545359_01382</name>
</gene>
<protein>
    <recommendedName>
        <fullName evidence="2">DUF5105 domain-containing protein</fullName>
    </recommendedName>
</protein>
<dbReference type="Pfam" id="PF17118">
    <property type="entry name" value="DUF5105"/>
    <property type="match status" value="1"/>
</dbReference>
<proteinExistence type="predicted"/>
<sequence>MKKVVSMILCAVLMLGVFAGCGAQKPEDVIKSEFKAISSLKDDEYTKVLGDSLGQSGLGTDNEEKLVEALLKNLSCETGKSTVNGDTATVSCKITNVNFGEAIQQGYQDALANAIANMGTLSEDELTQQTSDILVDALVNADASNKITLDVNIELKKVSGKWEIQESDELTNAIVGDMINAMQELQ</sequence>
<evidence type="ECO:0000313" key="3">
    <source>
        <dbReference type="EMBL" id="SCJ67724.1"/>
    </source>
</evidence>
<dbReference type="InterPro" id="IPR031343">
    <property type="entry name" value="DUF5105"/>
</dbReference>
<feature type="domain" description="DUF5105" evidence="2">
    <location>
        <begin position="66"/>
        <end position="174"/>
    </location>
</feature>